<protein>
    <recommendedName>
        <fullName evidence="1">Malectin domain-containing protein</fullName>
    </recommendedName>
</protein>
<feature type="domain" description="Malectin" evidence="1">
    <location>
        <begin position="11"/>
        <end position="132"/>
    </location>
</feature>
<evidence type="ECO:0000313" key="2">
    <source>
        <dbReference type="EMBL" id="KAA8530450.1"/>
    </source>
</evidence>
<evidence type="ECO:0000259" key="1">
    <source>
        <dbReference type="Pfam" id="PF11721"/>
    </source>
</evidence>
<keyword evidence="3" id="KW-1185">Reference proteome</keyword>
<dbReference type="EMBL" id="CM018043">
    <property type="protein sequence ID" value="KAA8530450.1"/>
    <property type="molecule type" value="Genomic_DNA"/>
</dbReference>
<sequence length="214" mass="22865">MPPCTPTDYFLLNCGSPSNTTSSDGRNWDGDVHSKFSPSNMADISSASTAAKQDPSVPYLTARIFNSQFTYTFPVSAGQKCARLYFYPATYFGLDKTKSFFSVTAGDYTLLSKFSAFLTVANPKQASLIKEFIVNNSFNKLNAWEGLEEKEMLEGEMVGVLPKGLAKVGEGRGEGIGAELMSGEGVVCNGVRGGNEVGEGVEGDCEVEGTVALL</sequence>
<dbReference type="InterPro" id="IPR021720">
    <property type="entry name" value="Malectin_dom"/>
</dbReference>
<organism evidence="2 3">
    <name type="scientific">Nyssa sinensis</name>
    <dbReference type="NCBI Taxonomy" id="561372"/>
    <lineage>
        <taxon>Eukaryota</taxon>
        <taxon>Viridiplantae</taxon>
        <taxon>Streptophyta</taxon>
        <taxon>Embryophyta</taxon>
        <taxon>Tracheophyta</taxon>
        <taxon>Spermatophyta</taxon>
        <taxon>Magnoliopsida</taxon>
        <taxon>eudicotyledons</taxon>
        <taxon>Gunneridae</taxon>
        <taxon>Pentapetalae</taxon>
        <taxon>asterids</taxon>
        <taxon>Cornales</taxon>
        <taxon>Nyssaceae</taxon>
        <taxon>Nyssa</taxon>
    </lineage>
</organism>
<dbReference type="GO" id="GO:0004714">
    <property type="term" value="F:transmembrane receptor protein tyrosine kinase activity"/>
    <property type="evidence" value="ECO:0007669"/>
    <property type="project" value="InterPro"/>
</dbReference>
<accession>A0A5J5AIM2</accession>
<dbReference type="InterPro" id="IPR045272">
    <property type="entry name" value="ANXUR1/2-like"/>
</dbReference>
<dbReference type="Pfam" id="PF11721">
    <property type="entry name" value="Malectin"/>
    <property type="match status" value="1"/>
</dbReference>
<dbReference type="OrthoDB" id="1720310at2759"/>
<gene>
    <name evidence="2" type="ORF">F0562_005159</name>
</gene>
<dbReference type="PANTHER" id="PTHR34590">
    <property type="entry name" value="OS03G0124300 PROTEIN-RELATED"/>
    <property type="match status" value="1"/>
</dbReference>
<evidence type="ECO:0000313" key="3">
    <source>
        <dbReference type="Proteomes" id="UP000325577"/>
    </source>
</evidence>
<dbReference type="FunFam" id="2.60.120.430:FF:000003">
    <property type="entry name" value="FERONIA receptor-like kinase"/>
    <property type="match status" value="1"/>
</dbReference>
<dbReference type="AlphaFoldDB" id="A0A5J5AIM2"/>
<dbReference type="Proteomes" id="UP000325577">
    <property type="component" value="Linkage Group LG2"/>
</dbReference>
<proteinExistence type="predicted"/>
<dbReference type="PANTHER" id="PTHR34590:SF5">
    <property type="entry name" value="OS04G0586500 PROTEIN"/>
    <property type="match status" value="1"/>
</dbReference>
<name>A0A5J5AIM2_9ASTE</name>
<dbReference type="Gene3D" id="2.60.120.430">
    <property type="entry name" value="Galactose-binding lectin"/>
    <property type="match status" value="1"/>
</dbReference>
<reference evidence="2 3" key="1">
    <citation type="submission" date="2019-09" db="EMBL/GenBank/DDBJ databases">
        <title>A chromosome-level genome assembly of the Chinese tupelo Nyssa sinensis.</title>
        <authorList>
            <person name="Yang X."/>
            <person name="Kang M."/>
            <person name="Yang Y."/>
            <person name="Xiong H."/>
            <person name="Wang M."/>
            <person name="Zhang Z."/>
            <person name="Wang Z."/>
            <person name="Wu H."/>
            <person name="Ma T."/>
            <person name="Liu J."/>
            <person name="Xi Z."/>
        </authorList>
    </citation>
    <scope>NUCLEOTIDE SEQUENCE [LARGE SCALE GENOMIC DNA]</scope>
    <source>
        <strain evidence="2">J267</strain>
        <tissue evidence="2">Leaf</tissue>
    </source>
</reference>